<proteinExistence type="predicted"/>
<dbReference type="EMBL" id="SNRW01002347">
    <property type="protein sequence ID" value="KAA6393080.1"/>
    <property type="molecule type" value="Genomic_DNA"/>
</dbReference>
<evidence type="ECO:0000313" key="1">
    <source>
        <dbReference type="EMBL" id="KAA6393080.1"/>
    </source>
</evidence>
<sequence length="480" mass="53932">MKLASKSQQAPNGAKYILMANQANSKKRKRLQWQHQPTIQIEVANPKFHNPLCKHRTYPYIVELQQPPTLIHMQSLSYETQISEVNLAYCDVRGREIGVCGAMFHVEQGDVSIYNCTFRGPESVYDLSSTPQFHEILQRTATVYLGIKCNLIYISNTQYYGLYQRANQVSNDSSNAARGVAITFKRGLSKDKFIQLFNDSFERCWDVTTYLSGTATSACLIDTDTDELENPILGNITFKDCQFKSCRGRRCGAVFVASMNKITSIQFMGCNFTDNDFTGAWPVVMGAHSRDVALFDEQKIDMTKSHYKDTETFQNITGKTEIGFWGCLTTTSALQLSVIFQGVEGGSSSWLLSAYTFAREYYITRPDLKDFCNAIEVSGINSQLLLNKVYMSTDSKETNSKYWLRSFIRVSGGSVSINSCNFVNMSTLVSAVDINGSVKVILIDDVGFTNTIRRNVNQWGWAGAININVYKSSNMTSNDN</sequence>
<organism evidence="1 2">
    <name type="scientific">Streblomastix strix</name>
    <dbReference type="NCBI Taxonomy" id="222440"/>
    <lineage>
        <taxon>Eukaryota</taxon>
        <taxon>Metamonada</taxon>
        <taxon>Preaxostyla</taxon>
        <taxon>Oxymonadida</taxon>
        <taxon>Streblomastigidae</taxon>
        <taxon>Streblomastix</taxon>
    </lineage>
</organism>
<dbReference type="AlphaFoldDB" id="A0A5J4WDW0"/>
<protein>
    <submittedName>
        <fullName evidence="1">Uncharacterized protein</fullName>
    </submittedName>
</protein>
<feature type="non-terminal residue" evidence="1">
    <location>
        <position position="480"/>
    </location>
</feature>
<dbReference type="Proteomes" id="UP000324800">
    <property type="component" value="Unassembled WGS sequence"/>
</dbReference>
<name>A0A5J4WDW0_9EUKA</name>
<accession>A0A5J4WDW0</accession>
<gene>
    <name evidence="1" type="ORF">EZS28_011398</name>
</gene>
<evidence type="ECO:0000313" key="2">
    <source>
        <dbReference type="Proteomes" id="UP000324800"/>
    </source>
</evidence>
<reference evidence="1 2" key="1">
    <citation type="submission" date="2019-03" db="EMBL/GenBank/DDBJ databases">
        <title>Single cell metagenomics reveals metabolic interactions within the superorganism composed of flagellate Streblomastix strix and complex community of Bacteroidetes bacteria on its surface.</title>
        <authorList>
            <person name="Treitli S.C."/>
            <person name="Kolisko M."/>
            <person name="Husnik F."/>
            <person name="Keeling P."/>
            <person name="Hampl V."/>
        </authorList>
    </citation>
    <scope>NUCLEOTIDE SEQUENCE [LARGE SCALE GENOMIC DNA]</scope>
    <source>
        <strain evidence="1">ST1C</strain>
    </source>
</reference>
<comment type="caution">
    <text evidence="1">The sequence shown here is derived from an EMBL/GenBank/DDBJ whole genome shotgun (WGS) entry which is preliminary data.</text>
</comment>